<dbReference type="Pfam" id="PF00137">
    <property type="entry name" value="ATP-synt_C"/>
    <property type="match status" value="1"/>
</dbReference>
<evidence type="ECO:0000259" key="12">
    <source>
        <dbReference type="Pfam" id="PF00137"/>
    </source>
</evidence>
<evidence type="ECO:0000256" key="8">
    <source>
        <dbReference type="ARBA" id="ARBA00023065"/>
    </source>
</evidence>
<dbReference type="InterPro" id="IPR000454">
    <property type="entry name" value="ATP_synth_F0_csu"/>
</dbReference>
<organism evidence="13 14">
    <name type="scientific">Monoraphidium neglectum</name>
    <dbReference type="NCBI Taxonomy" id="145388"/>
    <lineage>
        <taxon>Eukaryota</taxon>
        <taxon>Viridiplantae</taxon>
        <taxon>Chlorophyta</taxon>
        <taxon>core chlorophytes</taxon>
        <taxon>Chlorophyceae</taxon>
        <taxon>CS clade</taxon>
        <taxon>Sphaeropleales</taxon>
        <taxon>Selenastraceae</taxon>
        <taxon>Monoraphidium</taxon>
    </lineage>
</organism>
<keyword evidence="7 11" id="KW-1133">Transmembrane helix</keyword>
<evidence type="ECO:0000256" key="11">
    <source>
        <dbReference type="RuleBase" id="RU004221"/>
    </source>
</evidence>
<dbReference type="GO" id="GO:0033177">
    <property type="term" value="C:proton-transporting two-sector ATPase complex, proton-transporting domain"/>
    <property type="evidence" value="ECO:0007669"/>
    <property type="project" value="InterPro"/>
</dbReference>
<dbReference type="GO" id="GO:0015078">
    <property type="term" value="F:proton transmembrane transporter activity"/>
    <property type="evidence" value="ECO:0007669"/>
    <property type="project" value="InterPro"/>
</dbReference>
<sequence length="75" mass="7587">MVQAAKLIGAGSALIALAGVGAGIGIVFAALIQSAGRNPLMAKQLMGYALLGFALCESIALFTLLVAFLILFSSF</sequence>
<keyword evidence="14" id="KW-1185">Reference proteome</keyword>
<comment type="subcellular location">
    <subcellularLocation>
        <location evidence="1">Membrane</location>
        <topology evidence="1">Multi-pass membrane protein</topology>
    </subcellularLocation>
    <subcellularLocation>
        <location evidence="11">Mitochondrion membrane</location>
        <topology evidence="11">Multi-pass membrane protein</topology>
    </subcellularLocation>
</comment>
<proteinExistence type="inferred from homology"/>
<name>A0A0D2N6N8_9CHLO</name>
<comment type="similarity">
    <text evidence="2 11">Belongs to the ATPase C chain family.</text>
</comment>
<dbReference type="CDD" id="cd18182">
    <property type="entry name" value="ATP-synt_Fo_c_ATP5G3"/>
    <property type="match status" value="1"/>
</dbReference>
<evidence type="ECO:0000256" key="9">
    <source>
        <dbReference type="ARBA" id="ARBA00023121"/>
    </source>
</evidence>
<evidence type="ECO:0000256" key="6">
    <source>
        <dbReference type="ARBA" id="ARBA00022781"/>
    </source>
</evidence>
<evidence type="ECO:0000313" key="14">
    <source>
        <dbReference type="Proteomes" id="UP000054498"/>
    </source>
</evidence>
<dbReference type="PROSITE" id="PS00605">
    <property type="entry name" value="ATPASE_C"/>
    <property type="match status" value="1"/>
</dbReference>
<dbReference type="Gene3D" id="1.20.20.10">
    <property type="entry name" value="F1F0 ATP synthase subunit C"/>
    <property type="match status" value="1"/>
</dbReference>
<keyword evidence="6 11" id="KW-0375">Hydrogen ion transport</keyword>
<protein>
    <recommendedName>
        <fullName evidence="11">ATP synthase subunit 9, mitochondrial</fullName>
    </recommendedName>
</protein>
<keyword evidence="8 11" id="KW-0406">Ion transport</keyword>
<evidence type="ECO:0000256" key="3">
    <source>
        <dbReference type="ARBA" id="ARBA00022448"/>
    </source>
</evidence>
<feature type="transmembrane region" description="Helical" evidence="11">
    <location>
        <begin position="45"/>
        <end position="72"/>
    </location>
</feature>
<reference evidence="13 14" key="1">
    <citation type="journal article" date="2013" name="BMC Genomics">
        <title>Reconstruction of the lipid metabolism for the microalga Monoraphidium neglectum from its genome sequence reveals characteristics suitable for biofuel production.</title>
        <authorList>
            <person name="Bogen C."/>
            <person name="Al-Dilaimi A."/>
            <person name="Albersmeier A."/>
            <person name="Wichmann J."/>
            <person name="Grundmann M."/>
            <person name="Rupp O."/>
            <person name="Lauersen K.J."/>
            <person name="Blifernez-Klassen O."/>
            <person name="Kalinowski J."/>
            <person name="Goesmann A."/>
            <person name="Mussgnug J.H."/>
            <person name="Kruse O."/>
        </authorList>
    </citation>
    <scope>NUCLEOTIDE SEQUENCE [LARGE SCALE GENOMIC DNA]</scope>
    <source>
        <strain evidence="13 14">SAG 48.87</strain>
    </source>
</reference>
<keyword evidence="10 11" id="KW-0472">Membrane</keyword>
<dbReference type="SUPFAM" id="SSF81333">
    <property type="entry name" value="F1F0 ATP synthase subunit C"/>
    <property type="match status" value="1"/>
</dbReference>
<dbReference type="FunFam" id="1.20.20.10:FF:000008">
    <property type="entry name" value="ATPase subunit 9 homolog"/>
    <property type="match status" value="1"/>
</dbReference>
<dbReference type="AlphaFoldDB" id="A0A0D2N6N8"/>
<dbReference type="STRING" id="145388.A0A0D2N6N8"/>
<dbReference type="OrthoDB" id="438052at2759"/>
<feature type="domain" description="V-ATPase proteolipid subunit C-like" evidence="12">
    <location>
        <begin position="8"/>
        <end position="70"/>
    </location>
</feature>
<dbReference type="Proteomes" id="UP000054498">
    <property type="component" value="Mitochondrion MT"/>
</dbReference>
<evidence type="ECO:0000256" key="1">
    <source>
        <dbReference type="ARBA" id="ARBA00004141"/>
    </source>
</evidence>
<geneLocation type="mitochondrion" evidence="13"/>
<dbReference type="PANTHER" id="PTHR10031">
    <property type="entry name" value="ATP SYNTHASE LIPID-BINDING PROTEIN, MITOCHONDRIAL"/>
    <property type="match status" value="1"/>
</dbReference>
<dbReference type="GO" id="GO:0015986">
    <property type="term" value="P:proton motive force-driven ATP synthesis"/>
    <property type="evidence" value="ECO:0007669"/>
    <property type="project" value="InterPro"/>
</dbReference>
<accession>A0A0D2N6N8</accession>
<dbReference type="InterPro" id="IPR038662">
    <property type="entry name" value="ATP_synth_F0_csu_sf"/>
</dbReference>
<dbReference type="InterPro" id="IPR002379">
    <property type="entry name" value="ATPase_proteolipid_c-like_dom"/>
</dbReference>
<dbReference type="GeneID" id="25734542"/>
<dbReference type="PRINTS" id="PR00124">
    <property type="entry name" value="ATPASEC"/>
</dbReference>
<dbReference type="EMBL" id="CM002677">
    <property type="protein sequence ID" value="KIZ07952.1"/>
    <property type="molecule type" value="Genomic_DNA"/>
</dbReference>
<dbReference type="PANTHER" id="PTHR10031:SF0">
    <property type="entry name" value="ATPASE PROTEIN 9"/>
    <property type="match status" value="1"/>
</dbReference>
<evidence type="ECO:0000256" key="7">
    <source>
        <dbReference type="ARBA" id="ARBA00022989"/>
    </source>
</evidence>
<comment type="subunit">
    <text evidence="11">F-type ATPases have 2 components, CF(1) - the catalytic core - and CF(0) - the membrane proton channel. CF(1) has five subunits: alpha(3), beta(3), gamma(1), delta(1), epsilon(1). CF(0) has three main subunits: a, b and c.</text>
</comment>
<keyword evidence="5 11" id="KW-0812">Transmembrane</keyword>
<comment type="caution">
    <text evidence="11">Lacks conserved residue(s) required for the propagation of feature annotation.</text>
</comment>
<dbReference type="GO" id="GO:0008289">
    <property type="term" value="F:lipid binding"/>
    <property type="evidence" value="ECO:0007669"/>
    <property type="project" value="UniProtKB-KW"/>
</dbReference>
<dbReference type="RefSeq" id="XP_013906971.1">
    <property type="nucleotide sequence ID" value="NW_014013625.1"/>
</dbReference>
<evidence type="ECO:0000256" key="4">
    <source>
        <dbReference type="ARBA" id="ARBA00022547"/>
    </source>
</evidence>
<evidence type="ECO:0000256" key="5">
    <source>
        <dbReference type="ARBA" id="ARBA00022692"/>
    </source>
</evidence>
<dbReference type="GO" id="GO:0045259">
    <property type="term" value="C:proton-transporting ATP synthase complex"/>
    <property type="evidence" value="ECO:0007669"/>
    <property type="project" value="UniProtKB-KW"/>
</dbReference>
<keyword evidence="3 11" id="KW-0813">Transport</keyword>
<evidence type="ECO:0000313" key="13">
    <source>
        <dbReference type="EMBL" id="KIZ07952.1"/>
    </source>
</evidence>
<gene>
    <name evidence="13" type="ORF">MNEG_16809</name>
</gene>
<evidence type="ECO:0000256" key="10">
    <source>
        <dbReference type="ARBA" id="ARBA00023136"/>
    </source>
</evidence>
<dbReference type="InterPro" id="IPR035921">
    <property type="entry name" value="F/V-ATP_Csub_sf"/>
</dbReference>
<dbReference type="HAMAP" id="MF_01396">
    <property type="entry name" value="ATP_synth_c_bact"/>
    <property type="match status" value="1"/>
</dbReference>
<evidence type="ECO:0000256" key="2">
    <source>
        <dbReference type="ARBA" id="ARBA00006704"/>
    </source>
</evidence>
<keyword evidence="9 11" id="KW-0446">Lipid-binding</keyword>
<dbReference type="InterPro" id="IPR020537">
    <property type="entry name" value="ATP_synth_F0_csu_DDCD_BS"/>
</dbReference>
<keyword evidence="11 13" id="KW-0496">Mitochondrion</keyword>
<dbReference type="GO" id="GO:0031966">
    <property type="term" value="C:mitochondrial membrane"/>
    <property type="evidence" value="ECO:0007669"/>
    <property type="project" value="UniProtKB-SubCell"/>
</dbReference>
<keyword evidence="4" id="KW-0138">CF(0)</keyword>